<dbReference type="EMBL" id="LIUT01000008">
    <property type="protein sequence ID" value="KOR76350.1"/>
    <property type="molecule type" value="Genomic_DNA"/>
</dbReference>
<dbReference type="PATRIC" id="fig|1705565.3.peg.1723"/>
<dbReference type="Gene3D" id="3.30.530.20">
    <property type="match status" value="1"/>
</dbReference>
<dbReference type="Gene3D" id="2.30.42.10">
    <property type="match status" value="1"/>
</dbReference>
<dbReference type="RefSeq" id="WP_054405464.1">
    <property type="nucleotide sequence ID" value="NZ_LIUT01000008.1"/>
</dbReference>
<dbReference type="CDD" id="cd07814">
    <property type="entry name" value="SRPBCC_CalC_Aha1-like"/>
    <property type="match status" value="1"/>
</dbReference>
<keyword evidence="5" id="KW-1185">Reference proteome</keyword>
<feature type="domain" description="Activator of Hsp90 ATPase homologue 1/2-like C-terminal" evidence="2">
    <location>
        <begin position="16"/>
        <end position="131"/>
    </location>
</feature>
<proteinExistence type="inferred from homology"/>
<dbReference type="Pfam" id="PF08327">
    <property type="entry name" value="AHSA1"/>
    <property type="match status" value="1"/>
</dbReference>
<dbReference type="SUPFAM" id="SSF50156">
    <property type="entry name" value="PDZ domain-like"/>
    <property type="match status" value="1"/>
</dbReference>
<gene>
    <name evidence="4" type="ORF">AM231_27455</name>
</gene>
<evidence type="ECO:0000259" key="2">
    <source>
        <dbReference type="Pfam" id="PF08327"/>
    </source>
</evidence>
<comment type="caution">
    <text evidence="4">The sequence shown here is derived from an EMBL/GenBank/DDBJ whole genome shotgun (WGS) entry which is preliminary data.</text>
</comment>
<feature type="domain" description="PDZ" evidence="3">
    <location>
        <begin position="154"/>
        <end position="219"/>
    </location>
</feature>
<sequence>MTSIFKHVKREIIIRTTPERVWSALTDPQERNRWETQHCEIDLKLGGQIALDYGWGVSYKGTIVELVPPHKLTLKGEDEELTIWTITPHAEGSLVNIEYTGLWSNEREYMMMDNMAFGTYRFMRNMKSVLEGQSDLRPTFWSSWIGVNHYTYRDSRIEGVKVIEVFPNTTADGVIEIGDIIIRVDGKGIHDYDEFEDKVTSMTPGEEIAIEFVRHGTLHRVVLLALPYGLKKEIEA</sequence>
<evidence type="ECO:0000313" key="5">
    <source>
        <dbReference type="Proteomes" id="UP000036932"/>
    </source>
</evidence>
<reference evidence="5" key="1">
    <citation type="submission" date="2015-08" db="EMBL/GenBank/DDBJ databases">
        <title>Genome sequencing project for genomic taxonomy and phylogenomics of Bacillus-like bacteria.</title>
        <authorList>
            <person name="Liu B."/>
            <person name="Wang J."/>
            <person name="Zhu Y."/>
            <person name="Liu G."/>
            <person name="Chen Q."/>
            <person name="Chen Z."/>
            <person name="Lan J."/>
            <person name="Che J."/>
            <person name="Ge C."/>
            <person name="Shi H."/>
            <person name="Pan Z."/>
            <person name="Liu X."/>
        </authorList>
    </citation>
    <scope>NUCLEOTIDE SEQUENCE [LARGE SCALE GENOMIC DNA]</scope>
    <source>
        <strain evidence="5">FJAT-22460</strain>
    </source>
</reference>
<dbReference type="Proteomes" id="UP000036932">
    <property type="component" value="Unassembled WGS sequence"/>
</dbReference>
<dbReference type="SUPFAM" id="SSF55961">
    <property type="entry name" value="Bet v1-like"/>
    <property type="match status" value="1"/>
</dbReference>
<organism evidence="4 5">
    <name type="scientific">Paenibacillus solani</name>
    <dbReference type="NCBI Taxonomy" id="1705565"/>
    <lineage>
        <taxon>Bacteria</taxon>
        <taxon>Bacillati</taxon>
        <taxon>Bacillota</taxon>
        <taxon>Bacilli</taxon>
        <taxon>Bacillales</taxon>
        <taxon>Paenibacillaceae</taxon>
        <taxon>Paenibacillus</taxon>
    </lineage>
</organism>
<dbReference type="AlphaFoldDB" id="A0A0M1N2X7"/>
<dbReference type="InterPro" id="IPR036034">
    <property type="entry name" value="PDZ_sf"/>
</dbReference>
<dbReference type="InterPro" id="IPR023393">
    <property type="entry name" value="START-like_dom_sf"/>
</dbReference>
<evidence type="ECO:0000259" key="3">
    <source>
        <dbReference type="Pfam" id="PF13180"/>
    </source>
</evidence>
<name>A0A0M1N2X7_9BACL</name>
<dbReference type="Pfam" id="PF13180">
    <property type="entry name" value="PDZ_2"/>
    <property type="match status" value="1"/>
</dbReference>
<evidence type="ECO:0000256" key="1">
    <source>
        <dbReference type="ARBA" id="ARBA00006817"/>
    </source>
</evidence>
<accession>A0A0M1N2X7</accession>
<protein>
    <submittedName>
        <fullName evidence="4">Uncharacterized protein</fullName>
    </submittedName>
</protein>
<dbReference type="InterPro" id="IPR013538">
    <property type="entry name" value="ASHA1/2-like_C"/>
</dbReference>
<dbReference type="InterPro" id="IPR001478">
    <property type="entry name" value="PDZ"/>
</dbReference>
<evidence type="ECO:0000313" key="4">
    <source>
        <dbReference type="EMBL" id="KOR76350.1"/>
    </source>
</evidence>
<comment type="similarity">
    <text evidence="1">Belongs to the AHA1 family.</text>
</comment>
<dbReference type="OrthoDB" id="2721194at2"/>